<sequence>MMYISFPVQNTLLNSISPELPDAPPAYTTIAGYTDTQPDDTEPYATQLTLPYRCTSNGYSNQVCTGFARYSNHFDHQAYIVSGPQFQHTVIIRSPEPLRNPPPDYLCSSILTTIFCFWPVGIFAVMKSFETRRSSTRGDENIAYSASRSARILNWIALSIGVALASATIITLAILTLTAQ</sequence>
<evidence type="ECO:0000313" key="8">
    <source>
        <dbReference type="RefSeq" id="XP_006813310.1"/>
    </source>
</evidence>
<evidence type="ECO:0000256" key="1">
    <source>
        <dbReference type="ARBA" id="ARBA00004370"/>
    </source>
</evidence>
<evidence type="ECO:0000256" key="5">
    <source>
        <dbReference type="ARBA" id="ARBA00023136"/>
    </source>
</evidence>
<dbReference type="PANTHER" id="PTHR14948">
    <property type="entry name" value="NG5"/>
    <property type="match status" value="1"/>
</dbReference>
<dbReference type="Proteomes" id="UP000694865">
    <property type="component" value="Unplaced"/>
</dbReference>
<organism evidence="7 8">
    <name type="scientific">Saccoglossus kowalevskii</name>
    <name type="common">Acorn worm</name>
    <dbReference type="NCBI Taxonomy" id="10224"/>
    <lineage>
        <taxon>Eukaryota</taxon>
        <taxon>Metazoa</taxon>
        <taxon>Hemichordata</taxon>
        <taxon>Enteropneusta</taxon>
        <taxon>Harrimaniidae</taxon>
        <taxon>Saccoglossus</taxon>
    </lineage>
</organism>
<dbReference type="Pfam" id="PF04505">
    <property type="entry name" value="CD225"/>
    <property type="match status" value="1"/>
</dbReference>
<evidence type="ECO:0000313" key="7">
    <source>
        <dbReference type="Proteomes" id="UP000694865"/>
    </source>
</evidence>
<dbReference type="InterPro" id="IPR007593">
    <property type="entry name" value="CD225/Dispanin_fam"/>
</dbReference>
<evidence type="ECO:0000256" key="6">
    <source>
        <dbReference type="SAM" id="Phobius"/>
    </source>
</evidence>
<protein>
    <submittedName>
        <fullName evidence="8">Uncharacterized protein LOC102804995</fullName>
    </submittedName>
</protein>
<dbReference type="RefSeq" id="XP_006813310.1">
    <property type="nucleotide sequence ID" value="XM_006813247.1"/>
</dbReference>
<comment type="subcellular location">
    <subcellularLocation>
        <location evidence="1">Membrane</location>
    </subcellularLocation>
</comment>
<evidence type="ECO:0000256" key="2">
    <source>
        <dbReference type="ARBA" id="ARBA00006843"/>
    </source>
</evidence>
<keyword evidence="5 6" id="KW-0472">Membrane</keyword>
<feature type="transmembrane region" description="Helical" evidence="6">
    <location>
        <begin position="152"/>
        <end position="177"/>
    </location>
</feature>
<dbReference type="InterPro" id="IPR051423">
    <property type="entry name" value="CD225/Dispanin"/>
</dbReference>
<feature type="transmembrane region" description="Helical" evidence="6">
    <location>
        <begin position="105"/>
        <end position="126"/>
    </location>
</feature>
<keyword evidence="3 6" id="KW-0812">Transmembrane</keyword>
<name>A0ABM0LZW9_SACKO</name>
<dbReference type="PANTHER" id="PTHR14948:SF25">
    <property type="entry name" value="DUF4190 DOMAIN-CONTAINING PROTEIN"/>
    <property type="match status" value="1"/>
</dbReference>
<evidence type="ECO:0000256" key="4">
    <source>
        <dbReference type="ARBA" id="ARBA00022989"/>
    </source>
</evidence>
<comment type="similarity">
    <text evidence="2">Belongs to the CD225/Dispanin family.</text>
</comment>
<evidence type="ECO:0000256" key="3">
    <source>
        <dbReference type="ARBA" id="ARBA00022692"/>
    </source>
</evidence>
<accession>A0ABM0LZW9</accession>
<keyword evidence="4 6" id="KW-1133">Transmembrane helix</keyword>
<keyword evidence="7" id="KW-1185">Reference proteome</keyword>
<gene>
    <name evidence="8" type="primary">LOC102804995</name>
</gene>
<proteinExistence type="inferred from homology"/>
<dbReference type="GeneID" id="102804995"/>
<reference evidence="8" key="1">
    <citation type="submission" date="2025-08" db="UniProtKB">
        <authorList>
            <consortium name="RefSeq"/>
        </authorList>
    </citation>
    <scope>IDENTIFICATION</scope>
    <source>
        <tissue evidence="8">Testes</tissue>
    </source>
</reference>